<dbReference type="PANTHER" id="PTHR33070:SF115">
    <property type="entry name" value="T23E18.15"/>
    <property type="match status" value="1"/>
</dbReference>
<accession>A0AAV2CFS1</accession>
<dbReference type="AlphaFoldDB" id="A0AAV2CFS1"/>
<dbReference type="Pfam" id="PF03087">
    <property type="entry name" value="BPS1"/>
    <property type="match status" value="2"/>
</dbReference>
<dbReference type="GO" id="GO:0048367">
    <property type="term" value="P:shoot system development"/>
    <property type="evidence" value="ECO:0007669"/>
    <property type="project" value="InterPro"/>
</dbReference>
<protein>
    <submittedName>
        <fullName evidence="1">Uncharacterized protein</fullName>
    </submittedName>
</protein>
<proteinExistence type="predicted"/>
<dbReference type="Proteomes" id="UP001497516">
    <property type="component" value="Chromosome 1"/>
</dbReference>
<reference evidence="1 2" key="1">
    <citation type="submission" date="2024-04" db="EMBL/GenBank/DDBJ databases">
        <authorList>
            <person name="Fracassetti M."/>
        </authorList>
    </citation>
    <scope>NUCLEOTIDE SEQUENCE [LARGE SCALE GENOMIC DNA]</scope>
</reference>
<dbReference type="PANTHER" id="PTHR33070">
    <property type="entry name" value="OS06G0725500 PROTEIN"/>
    <property type="match status" value="1"/>
</dbReference>
<sequence>MSATCHIRSIRLPTGTHPIQLERKSTSLTSEIETFASSTKRLRKLACKTLQSSRKITSPAVDLEPKESIFGLMREVELASSNMFESLLSSVSGAESSGSSVVSKYQKSKRGWSLEGIQWTFRESEEELECVYRKLVKTRVSFINILNH</sequence>
<keyword evidence="2" id="KW-1185">Reference proteome</keyword>
<dbReference type="EMBL" id="OZ034813">
    <property type="protein sequence ID" value="CAL1355393.1"/>
    <property type="molecule type" value="Genomic_DNA"/>
</dbReference>
<gene>
    <name evidence="1" type="ORF">LTRI10_LOCUS3159</name>
</gene>
<evidence type="ECO:0000313" key="1">
    <source>
        <dbReference type="EMBL" id="CAL1355393.1"/>
    </source>
</evidence>
<organism evidence="1 2">
    <name type="scientific">Linum trigynum</name>
    <dbReference type="NCBI Taxonomy" id="586398"/>
    <lineage>
        <taxon>Eukaryota</taxon>
        <taxon>Viridiplantae</taxon>
        <taxon>Streptophyta</taxon>
        <taxon>Embryophyta</taxon>
        <taxon>Tracheophyta</taxon>
        <taxon>Spermatophyta</taxon>
        <taxon>Magnoliopsida</taxon>
        <taxon>eudicotyledons</taxon>
        <taxon>Gunneridae</taxon>
        <taxon>Pentapetalae</taxon>
        <taxon>rosids</taxon>
        <taxon>fabids</taxon>
        <taxon>Malpighiales</taxon>
        <taxon>Linaceae</taxon>
        <taxon>Linum</taxon>
    </lineage>
</organism>
<evidence type="ECO:0000313" key="2">
    <source>
        <dbReference type="Proteomes" id="UP001497516"/>
    </source>
</evidence>
<name>A0AAV2CFS1_9ROSI</name>
<dbReference type="GO" id="GO:0048364">
    <property type="term" value="P:root development"/>
    <property type="evidence" value="ECO:0007669"/>
    <property type="project" value="InterPro"/>
</dbReference>
<dbReference type="InterPro" id="IPR004320">
    <property type="entry name" value="BPS1_pln"/>
</dbReference>